<evidence type="ECO:0000313" key="15">
    <source>
        <dbReference type="RefSeq" id="XP_021119806.1"/>
    </source>
</evidence>
<feature type="transmembrane region" description="Helical" evidence="11">
    <location>
        <begin position="237"/>
        <end position="260"/>
    </location>
</feature>
<dbReference type="SUPFAM" id="SSF81321">
    <property type="entry name" value="Family A G protein-coupled receptor-like"/>
    <property type="match status" value="1"/>
</dbReference>
<keyword evidence="3 10" id="KW-0812">Transmembrane</keyword>
<sequence>MSKQDIFLSNIKLTERPPIIDVQVAVNVFLLHQAMGNKNNATVFILLGLSQNKEIEALCFVLFLFCYIALWMQNMLIIISITCTQLIDQPMYFFLNYLSLSDLCYTSTVTPKLMSDLLAERKIISYSNCMLQLFIIHFLGGIEIFILMGMAYDRYVAICRPLHYTVIMSRHRCNRIIIACCSGGFLHSASQSLLTIFLPFCGPNEIDHYFCDVYPLLKLACKDTRNVGLLVVVNSGLIALMTFMILMVSYVLILCTIRVYPAESRSKALSTCGCHITVVVLFFVPVLFIYIRPNRTFPADKVFALFYTIIAPMFNPLIYTLRNVEMKDAIRKIYGHQNCLGRKEVLCKPI</sequence>
<protein>
    <recommendedName>
        <fullName evidence="11">Olfactory receptor</fullName>
    </recommendedName>
</protein>
<feature type="transmembrane region" description="Helical" evidence="11">
    <location>
        <begin position="130"/>
        <end position="152"/>
    </location>
</feature>
<feature type="transmembrane region" description="Helical" evidence="11">
    <location>
        <begin position="55"/>
        <end position="79"/>
    </location>
</feature>
<name>A0AAX6TDQ1_HETGA</name>
<keyword evidence="13" id="KW-1185">Reference proteome</keyword>
<dbReference type="Gene3D" id="1.20.1070.10">
    <property type="entry name" value="Rhodopsin 7-helix transmembrane proteins"/>
    <property type="match status" value="1"/>
</dbReference>
<feature type="domain" description="G-protein coupled receptors family 1 profile" evidence="12">
    <location>
        <begin position="73"/>
        <end position="319"/>
    </location>
</feature>
<evidence type="ECO:0000256" key="4">
    <source>
        <dbReference type="ARBA" id="ARBA00022725"/>
    </source>
</evidence>
<evidence type="ECO:0000256" key="3">
    <source>
        <dbReference type="ARBA" id="ARBA00022692"/>
    </source>
</evidence>
<dbReference type="RefSeq" id="XP_021119805.1">
    <property type="nucleotide sequence ID" value="XM_021264146.1"/>
</dbReference>
<dbReference type="GO" id="GO:0005886">
    <property type="term" value="C:plasma membrane"/>
    <property type="evidence" value="ECO:0007669"/>
    <property type="project" value="UniProtKB-SubCell"/>
</dbReference>
<keyword evidence="9 10" id="KW-0807">Transducer</keyword>
<dbReference type="AlphaFoldDB" id="A0AAX6TDQ1"/>
<evidence type="ECO:0000313" key="14">
    <source>
        <dbReference type="RefSeq" id="XP_021119805.1"/>
    </source>
</evidence>
<keyword evidence="8 10" id="KW-0675">Receptor</keyword>
<dbReference type="FunFam" id="1.20.1070.10:FF:000007">
    <property type="entry name" value="Olfactory receptor"/>
    <property type="match status" value="1"/>
</dbReference>
<feature type="transmembrane region" description="Helical" evidence="11">
    <location>
        <begin position="173"/>
        <end position="200"/>
    </location>
</feature>
<dbReference type="PRINTS" id="PR00237">
    <property type="entry name" value="GPCRRHODOPSN"/>
</dbReference>
<evidence type="ECO:0000259" key="12">
    <source>
        <dbReference type="PROSITE" id="PS50262"/>
    </source>
</evidence>
<dbReference type="PROSITE" id="PS00237">
    <property type="entry name" value="G_PROTEIN_RECEP_F1_1"/>
    <property type="match status" value="1"/>
</dbReference>
<dbReference type="GO" id="GO:0004930">
    <property type="term" value="F:G protein-coupled receptor activity"/>
    <property type="evidence" value="ECO:0007669"/>
    <property type="project" value="UniProtKB-KW"/>
</dbReference>
<feature type="transmembrane region" description="Helical" evidence="11">
    <location>
        <begin position="303"/>
        <end position="321"/>
    </location>
</feature>
<keyword evidence="11" id="KW-1003">Cell membrane</keyword>
<accession>A0AAX6TDQ1</accession>
<dbReference type="CDD" id="cd15939">
    <property type="entry name" value="7tmA_OR4A-like"/>
    <property type="match status" value="1"/>
</dbReference>
<comment type="subcellular location">
    <subcellularLocation>
        <location evidence="11">Cell membrane</location>
        <topology evidence="11">Multi-pass membrane protein</topology>
    </subcellularLocation>
    <subcellularLocation>
        <location evidence="1">Membrane</location>
        <topology evidence="1">Multi-pass membrane protein</topology>
    </subcellularLocation>
</comment>
<keyword evidence="4 11" id="KW-0552">Olfaction</keyword>
<dbReference type="InterPro" id="IPR000725">
    <property type="entry name" value="Olfact_rcpt"/>
</dbReference>
<dbReference type="GeneID" id="101722563"/>
<evidence type="ECO:0000256" key="11">
    <source>
        <dbReference type="RuleBase" id="RU363047"/>
    </source>
</evidence>
<dbReference type="PRINTS" id="PR00245">
    <property type="entry name" value="OLFACTORYR"/>
</dbReference>
<evidence type="ECO:0000256" key="9">
    <source>
        <dbReference type="ARBA" id="ARBA00023224"/>
    </source>
</evidence>
<evidence type="ECO:0000256" key="5">
    <source>
        <dbReference type="ARBA" id="ARBA00022989"/>
    </source>
</evidence>
<evidence type="ECO:0000313" key="13">
    <source>
        <dbReference type="Proteomes" id="UP000694906"/>
    </source>
</evidence>
<keyword evidence="2 11" id="KW-0716">Sensory transduction</keyword>
<evidence type="ECO:0000256" key="1">
    <source>
        <dbReference type="ARBA" id="ARBA00004141"/>
    </source>
</evidence>
<feature type="transmembrane region" description="Helical" evidence="11">
    <location>
        <begin position="272"/>
        <end position="291"/>
    </location>
</feature>
<dbReference type="InterPro" id="IPR017452">
    <property type="entry name" value="GPCR_Rhodpsn_7TM"/>
</dbReference>
<dbReference type="InterPro" id="IPR050427">
    <property type="entry name" value="Olfactory_Receptors"/>
</dbReference>
<evidence type="ECO:0000313" key="16">
    <source>
        <dbReference type="RefSeq" id="XP_021119807.1"/>
    </source>
</evidence>
<dbReference type="Proteomes" id="UP000694906">
    <property type="component" value="Unplaced"/>
</dbReference>
<dbReference type="GO" id="GO:0004984">
    <property type="term" value="F:olfactory receptor activity"/>
    <property type="evidence" value="ECO:0007669"/>
    <property type="project" value="InterPro"/>
</dbReference>
<evidence type="ECO:0000256" key="7">
    <source>
        <dbReference type="ARBA" id="ARBA00023136"/>
    </source>
</evidence>
<keyword evidence="5 11" id="KW-1133">Transmembrane helix</keyword>
<dbReference type="RefSeq" id="XP_021119806.1">
    <property type="nucleotide sequence ID" value="XM_021264147.1"/>
</dbReference>
<dbReference type="PROSITE" id="PS50262">
    <property type="entry name" value="G_PROTEIN_RECEP_F1_2"/>
    <property type="match status" value="1"/>
</dbReference>
<reference evidence="14 15" key="1">
    <citation type="submission" date="2025-04" db="UniProtKB">
        <authorList>
            <consortium name="RefSeq"/>
        </authorList>
    </citation>
    <scope>IDENTIFICATION</scope>
</reference>
<dbReference type="RefSeq" id="XP_021119807.1">
    <property type="nucleotide sequence ID" value="XM_021264148.1"/>
</dbReference>
<dbReference type="Pfam" id="PF13853">
    <property type="entry name" value="7tm_4"/>
    <property type="match status" value="1"/>
</dbReference>
<keyword evidence="7 11" id="KW-0472">Membrane</keyword>
<dbReference type="InterPro" id="IPR000276">
    <property type="entry name" value="GPCR_Rhodpsn"/>
</dbReference>
<proteinExistence type="inferred from homology"/>
<evidence type="ECO:0000256" key="8">
    <source>
        <dbReference type="ARBA" id="ARBA00023170"/>
    </source>
</evidence>
<comment type="similarity">
    <text evidence="10">Belongs to the G-protein coupled receptor 1 family.</text>
</comment>
<evidence type="ECO:0000256" key="2">
    <source>
        <dbReference type="ARBA" id="ARBA00022606"/>
    </source>
</evidence>
<evidence type="ECO:0000256" key="10">
    <source>
        <dbReference type="RuleBase" id="RU000688"/>
    </source>
</evidence>
<organism evidence="13 14">
    <name type="scientific">Heterocephalus glaber</name>
    <name type="common">Naked mole rat</name>
    <dbReference type="NCBI Taxonomy" id="10181"/>
    <lineage>
        <taxon>Eukaryota</taxon>
        <taxon>Metazoa</taxon>
        <taxon>Chordata</taxon>
        <taxon>Craniata</taxon>
        <taxon>Vertebrata</taxon>
        <taxon>Euteleostomi</taxon>
        <taxon>Mammalia</taxon>
        <taxon>Eutheria</taxon>
        <taxon>Euarchontoglires</taxon>
        <taxon>Glires</taxon>
        <taxon>Rodentia</taxon>
        <taxon>Hystricomorpha</taxon>
        <taxon>Bathyergidae</taxon>
        <taxon>Heterocephalus</taxon>
    </lineage>
</organism>
<evidence type="ECO:0000256" key="6">
    <source>
        <dbReference type="ARBA" id="ARBA00023040"/>
    </source>
</evidence>
<keyword evidence="6 10" id="KW-0297">G-protein coupled receptor</keyword>
<gene>
    <name evidence="14 15 16" type="primary">LOC101722563</name>
</gene>
<dbReference type="PANTHER" id="PTHR48002">
    <property type="entry name" value="OLFACTORY RECEPTOR"/>
    <property type="match status" value="1"/>
</dbReference>